<feature type="compositionally biased region" description="Polar residues" evidence="9">
    <location>
        <begin position="1"/>
        <end position="14"/>
    </location>
</feature>
<keyword evidence="3 8" id="KW-0863">Zinc-finger</keyword>
<dbReference type="InterPro" id="IPR013087">
    <property type="entry name" value="Znf_C2H2_type"/>
</dbReference>
<dbReference type="InterPro" id="IPR036236">
    <property type="entry name" value="Znf_C2H2_sf"/>
</dbReference>
<keyword evidence="4" id="KW-0862">Zinc</keyword>
<dbReference type="SMART" id="SM00355">
    <property type="entry name" value="ZnF_C2H2"/>
    <property type="match status" value="2"/>
</dbReference>
<feature type="compositionally biased region" description="Polar residues" evidence="9">
    <location>
        <begin position="77"/>
        <end position="88"/>
    </location>
</feature>
<feature type="domain" description="C2H2-type" evidence="10">
    <location>
        <begin position="219"/>
        <end position="246"/>
    </location>
</feature>
<evidence type="ECO:0000259" key="10">
    <source>
        <dbReference type="PROSITE" id="PS50157"/>
    </source>
</evidence>
<dbReference type="Proteomes" id="UP000807342">
    <property type="component" value="Unassembled WGS sequence"/>
</dbReference>
<keyword evidence="7" id="KW-0539">Nucleus</keyword>
<evidence type="ECO:0000256" key="6">
    <source>
        <dbReference type="ARBA" id="ARBA00023163"/>
    </source>
</evidence>
<comment type="caution">
    <text evidence="11">The sequence shown here is derived from an EMBL/GenBank/DDBJ whole genome shotgun (WGS) entry which is preliminary data.</text>
</comment>
<evidence type="ECO:0000256" key="4">
    <source>
        <dbReference type="ARBA" id="ARBA00022833"/>
    </source>
</evidence>
<dbReference type="OrthoDB" id="6077919at2759"/>
<feature type="compositionally biased region" description="Polar residues" evidence="9">
    <location>
        <begin position="363"/>
        <end position="375"/>
    </location>
</feature>
<protein>
    <recommendedName>
        <fullName evidence="10">C2H2-type domain-containing protein</fullName>
    </recommendedName>
</protein>
<feature type="domain" description="C2H2-type" evidence="10">
    <location>
        <begin position="247"/>
        <end position="276"/>
    </location>
</feature>
<dbReference type="GO" id="GO:0008270">
    <property type="term" value="F:zinc ion binding"/>
    <property type="evidence" value="ECO:0007669"/>
    <property type="project" value="UniProtKB-KW"/>
</dbReference>
<gene>
    <name evidence="11" type="ORF">P691DRAFT_777521</name>
</gene>
<feature type="compositionally biased region" description="Low complexity" evidence="9">
    <location>
        <begin position="409"/>
        <end position="418"/>
    </location>
</feature>
<evidence type="ECO:0000256" key="1">
    <source>
        <dbReference type="ARBA" id="ARBA00004123"/>
    </source>
</evidence>
<feature type="compositionally biased region" description="Low complexity" evidence="9">
    <location>
        <begin position="125"/>
        <end position="137"/>
    </location>
</feature>
<evidence type="ECO:0000256" key="3">
    <source>
        <dbReference type="ARBA" id="ARBA00022771"/>
    </source>
</evidence>
<dbReference type="GO" id="GO:0006357">
    <property type="term" value="P:regulation of transcription by RNA polymerase II"/>
    <property type="evidence" value="ECO:0007669"/>
    <property type="project" value="TreeGrafter"/>
</dbReference>
<dbReference type="SUPFAM" id="SSF57667">
    <property type="entry name" value="beta-beta-alpha zinc fingers"/>
    <property type="match status" value="1"/>
</dbReference>
<dbReference type="AlphaFoldDB" id="A0A9P5X643"/>
<comment type="subcellular location">
    <subcellularLocation>
        <location evidence="1">Nucleus</location>
    </subcellularLocation>
</comment>
<dbReference type="EMBL" id="MU151297">
    <property type="protein sequence ID" value="KAF9445503.1"/>
    <property type="molecule type" value="Genomic_DNA"/>
</dbReference>
<organism evidence="11 12">
    <name type="scientific">Macrolepiota fuliginosa MF-IS2</name>
    <dbReference type="NCBI Taxonomy" id="1400762"/>
    <lineage>
        <taxon>Eukaryota</taxon>
        <taxon>Fungi</taxon>
        <taxon>Dikarya</taxon>
        <taxon>Basidiomycota</taxon>
        <taxon>Agaricomycotina</taxon>
        <taxon>Agaricomycetes</taxon>
        <taxon>Agaricomycetidae</taxon>
        <taxon>Agaricales</taxon>
        <taxon>Agaricineae</taxon>
        <taxon>Agaricaceae</taxon>
        <taxon>Macrolepiota</taxon>
    </lineage>
</organism>
<evidence type="ECO:0000256" key="2">
    <source>
        <dbReference type="ARBA" id="ARBA00022723"/>
    </source>
</evidence>
<evidence type="ECO:0000313" key="11">
    <source>
        <dbReference type="EMBL" id="KAF9445503.1"/>
    </source>
</evidence>
<evidence type="ECO:0000313" key="12">
    <source>
        <dbReference type="Proteomes" id="UP000807342"/>
    </source>
</evidence>
<feature type="compositionally biased region" description="Low complexity" evidence="9">
    <location>
        <begin position="353"/>
        <end position="362"/>
    </location>
</feature>
<dbReference type="GO" id="GO:0005634">
    <property type="term" value="C:nucleus"/>
    <property type="evidence" value="ECO:0007669"/>
    <property type="project" value="UniProtKB-SubCell"/>
</dbReference>
<evidence type="ECO:0000256" key="7">
    <source>
        <dbReference type="ARBA" id="ARBA00023242"/>
    </source>
</evidence>
<name>A0A9P5X643_9AGAR</name>
<dbReference type="Gene3D" id="3.30.160.60">
    <property type="entry name" value="Classic Zinc Finger"/>
    <property type="match status" value="2"/>
</dbReference>
<feature type="region of interest" description="Disordered" evidence="9">
    <location>
        <begin position="343"/>
        <end position="467"/>
    </location>
</feature>
<feature type="compositionally biased region" description="Polar residues" evidence="9">
    <location>
        <begin position="383"/>
        <end position="403"/>
    </location>
</feature>
<accession>A0A9P5X643</accession>
<feature type="compositionally biased region" description="Low complexity" evidence="9">
    <location>
        <begin position="56"/>
        <end position="76"/>
    </location>
</feature>
<evidence type="ECO:0000256" key="9">
    <source>
        <dbReference type="SAM" id="MobiDB-lite"/>
    </source>
</evidence>
<feature type="region of interest" description="Disordered" evidence="9">
    <location>
        <begin position="1"/>
        <end position="216"/>
    </location>
</feature>
<keyword evidence="12" id="KW-1185">Reference proteome</keyword>
<evidence type="ECO:0000256" key="8">
    <source>
        <dbReference type="PROSITE-ProRule" id="PRU00042"/>
    </source>
</evidence>
<evidence type="ECO:0000256" key="5">
    <source>
        <dbReference type="ARBA" id="ARBA00023015"/>
    </source>
</evidence>
<keyword evidence="6" id="KW-0804">Transcription</keyword>
<dbReference type="Pfam" id="PF00096">
    <property type="entry name" value="zf-C2H2"/>
    <property type="match status" value="2"/>
</dbReference>
<dbReference type="PROSITE" id="PS00028">
    <property type="entry name" value="ZINC_FINGER_C2H2_1"/>
    <property type="match status" value="2"/>
</dbReference>
<proteinExistence type="predicted"/>
<dbReference type="InterPro" id="IPR051061">
    <property type="entry name" value="Zinc_finger_trans_reg"/>
</dbReference>
<dbReference type="FunFam" id="3.30.160.60:FF:002343">
    <property type="entry name" value="Zinc finger protein 33A"/>
    <property type="match status" value="1"/>
</dbReference>
<dbReference type="PROSITE" id="PS50157">
    <property type="entry name" value="ZINC_FINGER_C2H2_2"/>
    <property type="match status" value="2"/>
</dbReference>
<feature type="compositionally biased region" description="Polar residues" evidence="9">
    <location>
        <begin position="172"/>
        <end position="187"/>
    </location>
</feature>
<dbReference type="PANTHER" id="PTHR46179:SF13">
    <property type="entry name" value="C2H2-TYPE DOMAIN-CONTAINING PROTEIN"/>
    <property type="match status" value="1"/>
</dbReference>
<keyword evidence="2" id="KW-0479">Metal-binding</keyword>
<sequence length="495" mass="54352">MSSQSRNSDQSMVSLPSIHELFPEHLMNPPHAPGSSKVAHRSNQDHSRNTYSPSTQPSHPQARPPAAQSPAHSQWSRHQPVSLYTSGQRRIGESRAHQSPSATLPPRPQDAPHSYCKAETVDTLSMPDSHPMSSMSISHHRDHHQGHAGVPIHSGRPPRGQDRIGHPDAQPIPSSDPSQPWTMHQSGPSPPPQPLDDPENPSDGEAPTAGGPSGIPRKHICRICHKAFNRPSSLKIHYNTHTGATPFRCPWPKCGREFNVNSNMRRHLRNHTANVNPETQEDGLANEAYPQPQNITHRHQVPPPRYGVPAHVSESPQHHGRYSAYDYIKDDNGMDVDEIDEYHASEDPHRSSRVPVPVTRVSETLTVPRGTTHTASRYHGVTAPQQEYQPHRLSNSSSSTSMQVRALTPGSSFHSSSPSPSPSPSLSPTSSIFNSPPPSTLTSPARSPAVLPRPPAGQQYQYSPSMPYLRSVRDSRVSTALRPAFDSNSSVAVRR</sequence>
<reference evidence="11" key="1">
    <citation type="submission" date="2020-11" db="EMBL/GenBank/DDBJ databases">
        <authorList>
            <consortium name="DOE Joint Genome Institute"/>
            <person name="Ahrendt S."/>
            <person name="Riley R."/>
            <person name="Andreopoulos W."/>
            <person name="Labutti K."/>
            <person name="Pangilinan J."/>
            <person name="Ruiz-Duenas F.J."/>
            <person name="Barrasa J.M."/>
            <person name="Sanchez-Garcia M."/>
            <person name="Camarero S."/>
            <person name="Miyauchi S."/>
            <person name="Serrano A."/>
            <person name="Linde D."/>
            <person name="Babiker R."/>
            <person name="Drula E."/>
            <person name="Ayuso-Fernandez I."/>
            <person name="Pacheco R."/>
            <person name="Padilla G."/>
            <person name="Ferreira P."/>
            <person name="Barriuso J."/>
            <person name="Kellner H."/>
            <person name="Castanera R."/>
            <person name="Alfaro M."/>
            <person name="Ramirez L."/>
            <person name="Pisabarro A.G."/>
            <person name="Kuo A."/>
            <person name="Tritt A."/>
            <person name="Lipzen A."/>
            <person name="He G."/>
            <person name="Yan M."/>
            <person name="Ng V."/>
            <person name="Cullen D."/>
            <person name="Martin F."/>
            <person name="Rosso M.-N."/>
            <person name="Henrissat B."/>
            <person name="Hibbett D."/>
            <person name="Martinez A.T."/>
            <person name="Grigoriev I.V."/>
        </authorList>
    </citation>
    <scope>NUCLEOTIDE SEQUENCE</scope>
    <source>
        <strain evidence="11">MF-IS2</strain>
    </source>
</reference>
<keyword evidence="5" id="KW-0805">Transcription regulation</keyword>
<dbReference type="PANTHER" id="PTHR46179">
    <property type="entry name" value="ZINC FINGER PROTEIN"/>
    <property type="match status" value="1"/>
</dbReference>